<feature type="domain" description="Disease resistance protein At4g27190-like leucine-rich repeats" evidence="2">
    <location>
        <begin position="747"/>
        <end position="814"/>
    </location>
</feature>
<dbReference type="EMBL" id="JAWXYG010000016">
    <property type="protein sequence ID" value="KAK4253304.1"/>
    <property type="molecule type" value="Genomic_DNA"/>
</dbReference>
<evidence type="ECO:0000256" key="1">
    <source>
        <dbReference type="ARBA" id="ARBA00022821"/>
    </source>
</evidence>
<protein>
    <recommendedName>
        <fullName evidence="2">Disease resistance protein At4g27190-like leucine-rich repeats domain-containing protein</fullName>
    </recommendedName>
</protein>
<proteinExistence type="predicted"/>
<dbReference type="PANTHER" id="PTHR33463">
    <property type="entry name" value="NB-ARC DOMAIN-CONTAINING PROTEIN-RELATED"/>
    <property type="match status" value="1"/>
</dbReference>
<dbReference type="Gene3D" id="3.80.10.10">
    <property type="entry name" value="Ribonuclease Inhibitor"/>
    <property type="match status" value="4"/>
</dbReference>
<feature type="domain" description="Disease resistance protein At4g27190-like leucine-rich repeats" evidence="2">
    <location>
        <begin position="544"/>
        <end position="622"/>
    </location>
</feature>
<evidence type="ECO:0000259" key="2">
    <source>
        <dbReference type="Pfam" id="PF23247"/>
    </source>
</evidence>
<dbReference type="SUPFAM" id="SSF52047">
    <property type="entry name" value="RNI-like"/>
    <property type="match status" value="2"/>
</dbReference>
<organism evidence="3 4">
    <name type="scientific">Acacia crassicarpa</name>
    <name type="common">northern wattle</name>
    <dbReference type="NCBI Taxonomy" id="499986"/>
    <lineage>
        <taxon>Eukaryota</taxon>
        <taxon>Viridiplantae</taxon>
        <taxon>Streptophyta</taxon>
        <taxon>Embryophyta</taxon>
        <taxon>Tracheophyta</taxon>
        <taxon>Spermatophyta</taxon>
        <taxon>Magnoliopsida</taxon>
        <taxon>eudicotyledons</taxon>
        <taxon>Gunneridae</taxon>
        <taxon>Pentapetalae</taxon>
        <taxon>rosids</taxon>
        <taxon>fabids</taxon>
        <taxon>Fabales</taxon>
        <taxon>Fabaceae</taxon>
        <taxon>Caesalpinioideae</taxon>
        <taxon>mimosoid clade</taxon>
        <taxon>Acacieae</taxon>
        <taxon>Acacia</taxon>
    </lineage>
</organism>
<dbReference type="SUPFAM" id="SSF52058">
    <property type="entry name" value="L domain-like"/>
    <property type="match status" value="1"/>
</dbReference>
<keyword evidence="1" id="KW-0611">Plant defense</keyword>
<dbReference type="Pfam" id="PF23247">
    <property type="entry name" value="LRR_RPS2"/>
    <property type="match status" value="6"/>
</dbReference>
<evidence type="ECO:0000313" key="4">
    <source>
        <dbReference type="Proteomes" id="UP001293593"/>
    </source>
</evidence>
<name>A0AAE1IQ40_9FABA</name>
<feature type="domain" description="Disease resistance protein At4g27190-like leucine-rich repeats" evidence="2">
    <location>
        <begin position="155"/>
        <end position="260"/>
    </location>
</feature>
<dbReference type="InterPro" id="IPR057135">
    <property type="entry name" value="At4g27190-like_LRR"/>
</dbReference>
<evidence type="ECO:0000313" key="3">
    <source>
        <dbReference type="EMBL" id="KAK4253304.1"/>
    </source>
</evidence>
<dbReference type="AlphaFoldDB" id="A0AAE1IQ40"/>
<reference evidence="3" key="1">
    <citation type="submission" date="2023-10" db="EMBL/GenBank/DDBJ databases">
        <title>Chromosome-level genome of the transformable northern wattle, Acacia crassicarpa.</title>
        <authorList>
            <person name="Massaro I."/>
            <person name="Sinha N.R."/>
            <person name="Poethig S."/>
            <person name="Leichty A.R."/>
        </authorList>
    </citation>
    <scope>NUCLEOTIDE SEQUENCE</scope>
    <source>
        <strain evidence="3">Acra3RX</strain>
        <tissue evidence="3">Leaf</tissue>
    </source>
</reference>
<comment type="caution">
    <text evidence="3">The sequence shown here is derived from an EMBL/GenBank/DDBJ whole genome shotgun (WGS) entry which is preliminary data.</text>
</comment>
<sequence length="971" mass="112109">MELKKPSFFKPVEFLEARHCDQELTKFLFTLLKLSRGLRELTVENCELLEQVFDLRSLSHYEQGRGLFPNLWRMRLCRLPKLNCICNKNVKLGNLQRLEIIQCGFFKGPLSTALVAKLRSLDIESCEMMEKVVEDNEERMFHYSNMALSNPGRIHSFQGLIHLRVCRCNQLRYILPLYILQNLQKLENIEISECQMLEQIFGDEDEARMRKSNNTVELRQVKSLILEELPKFSGCCQDGCIVEWLSLERLKVVKCDTIRQKSLGMIERSLLTSVDVIECNTWANNEDPEINIRHLFHLTDQLSRQEKLTIKDSEELRKYMETELQPSSFRKLKILEALQCDQKLTKFLSIILFRQSHGLEELTIENCKLLEQVFDLEDFASDAHVTRIFPNLQKMRLNGLPKMNCICNNDPIIWGNLDLGNLVELEIIDCSLLKGPLPTTLLEKLVTLKIESCEMIEQVVEENVEMQGRFFCNLDDLQLLSLPKLTKLISGHCNLTIPSLRSLRIEKCPVLNAFTTGFLSNQTTNEGTSYHVPPDEKMDACLKLQTLKLVGNKTFEEIWQGKVSNINITDCELEEVEVDSFSKLRNIFPSSMLPKLSEKLVKLVVRNCSSLSDVFQLMSENHSITAFQNLKIVRLKGCDSLQRLLLPCNYPILTEIDISDCQSLEYIFIDTINAEEICFPHLKSIVLENLPKLSSFSLETFEFPTLTKARIVNCPAIQTFSRDVSAETNNFMDTVSSISPPFVQAKTEILPKLEKLELSDLPKMQLWNKEPQIPVFQNLTSLKIIGCGSIDKLFSVSVAEHLVDLKSLTVYKCESMLHVLHGGGGTLHSGFIKLETLVLKHLPRLTCFCEDGFADEFRELKMVRVEDVPNMDTFMRSQHLKTPKLKEVYVTYVNKYWRGNLNETIEYFHKNHVSEKLKEVWKTDQSSHGNNLDRYKDAAESSSQGMNRTSWFDQKKNRTSWRFEEVETEMH</sequence>
<keyword evidence="4" id="KW-1185">Reference proteome</keyword>
<accession>A0AAE1IQ40</accession>
<dbReference type="PANTHER" id="PTHR33463:SF167">
    <property type="entry name" value="PUTATIVE-RELATED"/>
    <property type="match status" value="1"/>
</dbReference>
<feature type="domain" description="Disease resistance protein At4g27190-like leucine-rich repeats" evidence="2">
    <location>
        <begin position="6"/>
        <end position="127"/>
    </location>
</feature>
<dbReference type="InterPro" id="IPR050905">
    <property type="entry name" value="Plant_NBS-LRR"/>
</dbReference>
<dbReference type="Proteomes" id="UP001293593">
    <property type="component" value="Unassembled WGS sequence"/>
</dbReference>
<gene>
    <name evidence="3" type="ORF">QN277_010627</name>
</gene>
<dbReference type="InterPro" id="IPR032675">
    <property type="entry name" value="LRR_dom_sf"/>
</dbReference>
<feature type="domain" description="Disease resistance protein At4g27190-like leucine-rich repeats" evidence="2">
    <location>
        <begin position="306"/>
        <end position="446"/>
    </location>
</feature>
<feature type="domain" description="Disease resistance protein At4g27190-like leucine-rich repeats" evidence="2">
    <location>
        <begin position="625"/>
        <end position="718"/>
    </location>
</feature>